<accession>A0A9Q0XTW1</accession>
<keyword evidence="2" id="KW-1185">Reference proteome</keyword>
<name>A0A9Q0XTW1_9SAUR</name>
<proteinExistence type="predicted"/>
<evidence type="ECO:0000313" key="2">
    <source>
        <dbReference type="Proteomes" id="UP001142489"/>
    </source>
</evidence>
<protein>
    <submittedName>
        <fullName evidence="1">Uncharacterized protein</fullName>
    </submittedName>
</protein>
<reference evidence="1" key="1">
    <citation type="journal article" date="2023" name="DNA Res.">
        <title>Chromosome-level genome assembly of Phrynocephalus forsythii using third-generation DNA sequencing and Hi-C analysis.</title>
        <authorList>
            <person name="Qi Y."/>
            <person name="Zhao W."/>
            <person name="Zhao Y."/>
            <person name="Niu C."/>
            <person name="Cao S."/>
            <person name="Zhang Y."/>
        </authorList>
    </citation>
    <scope>NUCLEOTIDE SEQUENCE</scope>
    <source>
        <tissue evidence="1">Muscle</tissue>
    </source>
</reference>
<gene>
    <name evidence="1" type="ORF">JRQ81_015377</name>
</gene>
<dbReference type="Proteomes" id="UP001142489">
    <property type="component" value="Unassembled WGS sequence"/>
</dbReference>
<dbReference type="EMBL" id="JAPFRF010000006">
    <property type="protein sequence ID" value="KAJ7329203.1"/>
    <property type="molecule type" value="Genomic_DNA"/>
</dbReference>
<dbReference type="AlphaFoldDB" id="A0A9Q0XTW1"/>
<comment type="caution">
    <text evidence="1">The sequence shown here is derived from an EMBL/GenBank/DDBJ whole genome shotgun (WGS) entry which is preliminary data.</text>
</comment>
<sequence>MFSLMKTILALQSSRKMTDNKVPEKENPSLFVILPHSAMPTVLVTVRMRTSEIYMMAKSPIAVHFDFAYYIEIEVFYRDFVKDT</sequence>
<evidence type="ECO:0000313" key="1">
    <source>
        <dbReference type="EMBL" id="KAJ7329203.1"/>
    </source>
</evidence>
<organism evidence="1 2">
    <name type="scientific">Phrynocephalus forsythii</name>
    <dbReference type="NCBI Taxonomy" id="171643"/>
    <lineage>
        <taxon>Eukaryota</taxon>
        <taxon>Metazoa</taxon>
        <taxon>Chordata</taxon>
        <taxon>Craniata</taxon>
        <taxon>Vertebrata</taxon>
        <taxon>Euteleostomi</taxon>
        <taxon>Lepidosauria</taxon>
        <taxon>Squamata</taxon>
        <taxon>Bifurcata</taxon>
        <taxon>Unidentata</taxon>
        <taxon>Episquamata</taxon>
        <taxon>Toxicofera</taxon>
        <taxon>Iguania</taxon>
        <taxon>Acrodonta</taxon>
        <taxon>Agamidae</taxon>
        <taxon>Agaminae</taxon>
        <taxon>Phrynocephalus</taxon>
    </lineage>
</organism>